<name>A0A6V7RJ79_9BACL</name>
<dbReference type="SMART" id="SM00354">
    <property type="entry name" value="HTH_LACI"/>
    <property type="match status" value="1"/>
</dbReference>
<dbReference type="InterPro" id="IPR000843">
    <property type="entry name" value="HTH_LacI"/>
</dbReference>
<comment type="caution">
    <text evidence="6">The sequence shown here is derived from an EMBL/GenBank/DDBJ whole genome shotgun (WGS) entry which is preliminary data.</text>
</comment>
<dbReference type="PROSITE" id="PS50932">
    <property type="entry name" value="HTH_LACI_2"/>
    <property type="match status" value="1"/>
</dbReference>
<evidence type="ECO:0000256" key="1">
    <source>
        <dbReference type="ARBA" id="ARBA00019435"/>
    </source>
</evidence>
<accession>A0A6V7RJ79</accession>
<organism evidence="6 7">
    <name type="scientific">Phocicoccus schoeneichii</name>
    <dbReference type="NCBI Taxonomy" id="1812261"/>
    <lineage>
        <taxon>Bacteria</taxon>
        <taxon>Bacillati</taxon>
        <taxon>Bacillota</taxon>
        <taxon>Bacilli</taxon>
        <taxon>Bacillales</taxon>
        <taxon>Salinicoccaceae</taxon>
        <taxon>Phocicoccus</taxon>
    </lineage>
</organism>
<dbReference type="PRINTS" id="PR00036">
    <property type="entry name" value="HTHLACI"/>
</dbReference>
<dbReference type="Pfam" id="PF00356">
    <property type="entry name" value="LacI"/>
    <property type="match status" value="1"/>
</dbReference>
<keyword evidence="4" id="KW-0804">Transcription</keyword>
<dbReference type="InterPro" id="IPR010982">
    <property type="entry name" value="Lambda_DNA-bd_dom_sf"/>
</dbReference>
<dbReference type="PROSITE" id="PS00356">
    <property type="entry name" value="HTH_LACI_1"/>
    <property type="match status" value="1"/>
</dbReference>
<dbReference type="FunFam" id="1.10.260.40:FF:000002">
    <property type="entry name" value="HTH-type transcriptional repressor PurR"/>
    <property type="match status" value="1"/>
</dbReference>
<dbReference type="PANTHER" id="PTHR30146">
    <property type="entry name" value="LACI-RELATED TRANSCRIPTIONAL REPRESSOR"/>
    <property type="match status" value="1"/>
</dbReference>
<evidence type="ECO:0000256" key="3">
    <source>
        <dbReference type="ARBA" id="ARBA00023125"/>
    </source>
</evidence>
<dbReference type="RefSeq" id="WP_186088275.1">
    <property type="nucleotide sequence ID" value="NZ_BMDB01000001.1"/>
</dbReference>
<keyword evidence="7" id="KW-1185">Reference proteome</keyword>
<dbReference type="Proteomes" id="UP000521032">
    <property type="component" value="Unassembled WGS sequence"/>
</dbReference>
<evidence type="ECO:0000313" key="6">
    <source>
        <dbReference type="EMBL" id="CAD2078180.1"/>
    </source>
</evidence>
<sequence length="328" mass="36543">MAITIYDVAREANVSMATVSRVLNGNPNVKPDTRRRVKEVIKRLNYKPNAVARGLASKKTKTIGVIIPDLSDLYYSAILKGLEDVSEMYQYQIIISNTDNDANKELKAFETLSSNQVDGIIFLGGSLDEATHEVIEQYDNPIVMCGYSKHKHMSTVNINYPDAVGEVVSDMIKRGRENFVYVKSGYHSFLEDVIGERIQAELDAHGISTKIDTYDALTYEAGIELFDNLVNSDSKVDAVISISDEVAGGVLHGTLDHNVKVPDDLEIMSCSNTRIAYMMRPQLSTIAVPLYDIGAVGMRLLTKLMNKEETEITHVELPYKFNYSETTL</sequence>
<protein>
    <recommendedName>
        <fullName evidence="1">Catabolite control protein A</fullName>
    </recommendedName>
</protein>
<dbReference type="PANTHER" id="PTHR30146:SF150">
    <property type="entry name" value="ARABINOSE METABOLISM TRANSCRIPTIONAL REPRESSOR"/>
    <property type="match status" value="1"/>
</dbReference>
<dbReference type="SUPFAM" id="SSF53822">
    <property type="entry name" value="Periplasmic binding protein-like I"/>
    <property type="match status" value="1"/>
</dbReference>
<evidence type="ECO:0000313" key="7">
    <source>
        <dbReference type="Proteomes" id="UP000521032"/>
    </source>
</evidence>
<dbReference type="Gene3D" id="3.40.50.2300">
    <property type="match status" value="2"/>
</dbReference>
<keyword evidence="2" id="KW-0805">Transcription regulation</keyword>
<dbReference type="InterPro" id="IPR046335">
    <property type="entry name" value="LacI/GalR-like_sensor"/>
</dbReference>
<dbReference type="CDD" id="cd01392">
    <property type="entry name" value="HTH_LacI"/>
    <property type="match status" value="1"/>
</dbReference>
<evidence type="ECO:0000259" key="5">
    <source>
        <dbReference type="PROSITE" id="PS50932"/>
    </source>
</evidence>
<dbReference type="GO" id="GO:0003700">
    <property type="term" value="F:DNA-binding transcription factor activity"/>
    <property type="evidence" value="ECO:0007669"/>
    <property type="project" value="TreeGrafter"/>
</dbReference>
<dbReference type="Pfam" id="PF13377">
    <property type="entry name" value="Peripla_BP_3"/>
    <property type="match status" value="1"/>
</dbReference>
<evidence type="ECO:0000256" key="4">
    <source>
        <dbReference type="ARBA" id="ARBA00023163"/>
    </source>
</evidence>
<dbReference type="AlphaFoldDB" id="A0A6V7RJ79"/>
<dbReference type="GO" id="GO:0000976">
    <property type="term" value="F:transcription cis-regulatory region binding"/>
    <property type="evidence" value="ECO:0007669"/>
    <property type="project" value="TreeGrafter"/>
</dbReference>
<gene>
    <name evidence="6" type="primary">ccpA_2</name>
    <name evidence="6" type="ORF">JEOSCH030_01469</name>
</gene>
<dbReference type="Gene3D" id="1.10.260.40">
    <property type="entry name" value="lambda repressor-like DNA-binding domains"/>
    <property type="match status" value="1"/>
</dbReference>
<dbReference type="SUPFAM" id="SSF47413">
    <property type="entry name" value="lambda repressor-like DNA-binding domains"/>
    <property type="match status" value="1"/>
</dbReference>
<proteinExistence type="predicted"/>
<dbReference type="InterPro" id="IPR028082">
    <property type="entry name" value="Peripla_BP_I"/>
</dbReference>
<keyword evidence="3" id="KW-0238">DNA-binding</keyword>
<dbReference type="EMBL" id="CAJEWE010000010">
    <property type="protein sequence ID" value="CAD2078180.1"/>
    <property type="molecule type" value="Genomic_DNA"/>
</dbReference>
<evidence type="ECO:0000256" key="2">
    <source>
        <dbReference type="ARBA" id="ARBA00023015"/>
    </source>
</evidence>
<reference evidence="6 7" key="1">
    <citation type="submission" date="2020-07" db="EMBL/GenBank/DDBJ databases">
        <authorList>
            <person name="Criscuolo A."/>
        </authorList>
    </citation>
    <scope>NUCLEOTIDE SEQUENCE [LARGE SCALE GENOMIC DNA]</scope>
    <source>
        <strain evidence="7">CIP 111030</strain>
    </source>
</reference>
<feature type="domain" description="HTH lacI-type" evidence="5">
    <location>
        <begin position="3"/>
        <end position="57"/>
    </location>
</feature>